<feature type="compositionally biased region" description="Basic and acidic residues" evidence="1">
    <location>
        <begin position="58"/>
        <end position="69"/>
    </location>
</feature>
<evidence type="ECO:0000313" key="3">
    <source>
        <dbReference type="EMBL" id="KAK6912945.1"/>
    </source>
</evidence>
<dbReference type="Proteomes" id="UP001370490">
    <property type="component" value="Unassembled WGS sequence"/>
</dbReference>
<gene>
    <name evidence="3" type="ORF">RJ641_022546</name>
</gene>
<reference evidence="3 4" key="1">
    <citation type="submission" date="2023-12" db="EMBL/GenBank/DDBJ databases">
        <title>A high-quality genome assembly for Dillenia turbinata (Dilleniales).</title>
        <authorList>
            <person name="Chanderbali A."/>
        </authorList>
    </citation>
    <scope>NUCLEOTIDE SEQUENCE [LARGE SCALE GENOMIC DNA]</scope>
    <source>
        <strain evidence="3">LSX21</strain>
        <tissue evidence="3">Leaf</tissue>
    </source>
</reference>
<protein>
    <submittedName>
        <fullName evidence="3">Uncharacterized protein</fullName>
    </submittedName>
</protein>
<keyword evidence="2" id="KW-0472">Membrane</keyword>
<keyword evidence="2" id="KW-1133">Transmembrane helix</keyword>
<keyword evidence="2" id="KW-0812">Transmembrane</keyword>
<dbReference type="EMBL" id="JBAMMX010000027">
    <property type="protein sequence ID" value="KAK6912945.1"/>
    <property type="molecule type" value="Genomic_DNA"/>
</dbReference>
<keyword evidence="4" id="KW-1185">Reference proteome</keyword>
<proteinExistence type="predicted"/>
<comment type="caution">
    <text evidence="3">The sequence shown here is derived from an EMBL/GenBank/DDBJ whole genome shotgun (WGS) entry which is preliminary data.</text>
</comment>
<evidence type="ECO:0000256" key="1">
    <source>
        <dbReference type="SAM" id="MobiDB-lite"/>
    </source>
</evidence>
<evidence type="ECO:0000256" key="2">
    <source>
        <dbReference type="SAM" id="Phobius"/>
    </source>
</evidence>
<name>A0AAN8YUG4_9MAGN</name>
<dbReference type="AlphaFoldDB" id="A0AAN8YUG4"/>
<sequence>MARLDFSLLFIIIFTLTFIIIVFFFFWIRIFQFTPLIVSRAPKRAAKAAVVAAKRKTVSRESLDSKEEQDSIAAIENSTSREKPSSSLRLRSTRNGVAAELWISSAPGKPRTSDLPRKLLKVSNGCPQYLNLRAWVWDGLGVASLGSWPGL</sequence>
<feature type="region of interest" description="Disordered" evidence="1">
    <location>
        <begin position="57"/>
        <end position="89"/>
    </location>
</feature>
<evidence type="ECO:0000313" key="4">
    <source>
        <dbReference type="Proteomes" id="UP001370490"/>
    </source>
</evidence>
<feature type="transmembrane region" description="Helical" evidence="2">
    <location>
        <begin position="6"/>
        <end position="28"/>
    </location>
</feature>
<organism evidence="3 4">
    <name type="scientific">Dillenia turbinata</name>
    <dbReference type="NCBI Taxonomy" id="194707"/>
    <lineage>
        <taxon>Eukaryota</taxon>
        <taxon>Viridiplantae</taxon>
        <taxon>Streptophyta</taxon>
        <taxon>Embryophyta</taxon>
        <taxon>Tracheophyta</taxon>
        <taxon>Spermatophyta</taxon>
        <taxon>Magnoliopsida</taxon>
        <taxon>eudicotyledons</taxon>
        <taxon>Gunneridae</taxon>
        <taxon>Pentapetalae</taxon>
        <taxon>Dilleniales</taxon>
        <taxon>Dilleniaceae</taxon>
        <taxon>Dillenia</taxon>
    </lineage>
</organism>
<accession>A0AAN8YUG4</accession>